<evidence type="ECO:0000256" key="2">
    <source>
        <dbReference type="SAM" id="MobiDB-lite"/>
    </source>
</evidence>
<feature type="compositionally biased region" description="Low complexity" evidence="2">
    <location>
        <begin position="115"/>
        <end position="130"/>
    </location>
</feature>
<sequence length="139" mass="15996">MSPKAVRSDSPPSSSSAEYEPQKKRGRPRMDDSEVIQDAATSDEMKSKIIYRRKYAREYRERIRADLQTKEEMREALQRVEAENRFLKATLEQLKQENFSMISNMLQAIQRQSPSLPVSASSPPVPVSTSAFLPYMPKR</sequence>
<evidence type="ECO:0000256" key="1">
    <source>
        <dbReference type="SAM" id="Coils"/>
    </source>
</evidence>
<dbReference type="AlphaFoldDB" id="A0A1I7ZWB4"/>
<feature type="coiled-coil region" evidence="1">
    <location>
        <begin position="56"/>
        <end position="97"/>
    </location>
</feature>
<feature type="region of interest" description="Disordered" evidence="2">
    <location>
        <begin position="1"/>
        <end position="43"/>
    </location>
</feature>
<proteinExistence type="predicted"/>
<dbReference type="Proteomes" id="UP000095287">
    <property type="component" value="Unplaced"/>
</dbReference>
<evidence type="ECO:0000313" key="4">
    <source>
        <dbReference type="WBParaSite" id="L893_g30433.t1"/>
    </source>
</evidence>
<feature type="region of interest" description="Disordered" evidence="2">
    <location>
        <begin position="115"/>
        <end position="139"/>
    </location>
</feature>
<protein>
    <submittedName>
        <fullName evidence="4">BZIP domain-containing protein</fullName>
    </submittedName>
</protein>
<accession>A0A1I7ZWB4</accession>
<name>A0A1I7ZWB4_9BILA</name>
<reference evidence="4" key="1">
    <citation type="submission" date="2016-11" db="UniProtKB">
        <authorList>
            <consortium name="WormBaseParasite"/>
        </authorList>
    </citation>
    <scope>IDENTIFICATION</scope>
</reference>
<keyword evidence="3" id="KW-1185">Reference proteome</keyword>
<dbReference type="WBParaSite" id="L893_g30433.t1">
    <property type="protein sequence ID" value="L893_g30433.t1"/>
    <property type="gene ID" value="L893_g30433"/>
</dbReference>
<keyword evidence="1" id="KW-0175">Coiled coil</keyword>
<feature type="compositionally biased region" description="Basic and acidic residues" evidence="2">
    <location>
        <begin position="20"/>
        <end position="32"/>
    </location>
</feature>
<evidence type="ECO:0000313" key="3">
    <source>
        <dbReference type="Proteomes" id="UP000095287"/>
    </source>
</evidence>
<organism evidence="3 4">
    <name type="scientific">Steinernema glaseri</name>
    <dbReference type="NCBI Taxonomy" id="37863"/>
    <lineage>
        <taxon>Eukaryota</taxon>
        <taxon>Metazoa</taxon>
        <taxon>Ecdysozoa</taxon>
        <taxon>Nematoda</taxon>
        <taxon>Chromadorea</taxon>
        <taxon>Rhabditida</taxon>
        <taxon>Tylenchina</taxon>
        <taxon>Panagrolaimomorpha</taxon>
        <taxon>Strongyloidoidea</taxon>
        <taxon>Steinernematidae</taxon>
        <taxon>Steinernema</taxon>
    </lineage>
</organism>